<accession>A0AA38I9R2</accession>
<proteinExistence type="predicted"/>
<dbReference type="EMBL" id="JALNTZ010000004">
    <property type="protein sequence ID" value="KAJ3653589.1"/>
    <property type="molecule type" value="Genomic_DNA"/>
</dbReference>
<keyword evidence="3" id="KW-1185">Reference proteome</keyword>
<sequence length="97" mass="10880">MFTTGYFLGATVGEFHGFRVLVGKIAEKHIVDAFFGDFPKKIFLFWKNSLRKFDNLIARTAPTSRFKKSARLPRGRMTFTCTVAATCDTPGPASLQK</sequence>
<evidence type="ECO:0000313" key="2">
    <source>
        <dbReference type="EMBL" id="KAJ3653593.1"/>
    </source>
</evidence>
<dbReference type="EMBL" id="JALNTZ010000004">
    <property type="protein sequence ID" value="KAJ3653593.1"/>
    <property type="molecule type" value="Genomic_DNA"/>
</dbReference>
<comment type="caution">
    <text evidence="2">The sequence shown here is derived from an EMBL/GenBank/DDBJ whole genome shotgun (WGS) entry which is preliminary data.</text>
</comment>
<protein>
    <submittedName>
        <fullName evidence="2">Uncharacterized protein</fullName>
    </submittedName>
</protein>
<organism evidence="2 3">
    <name type="scientific">Zophobas morio</name>
    <dbReference type="NCBI Taxonomy" id="2755281"/>
    <lineage>
        <taxon>Eukaryota</taxon>
        <taxon>Metazoa</taxon>
        <taxon>Ecdysozoa</taxon>
        <taxon>Arthropoda</taxon>
        <taxon>Hexapoda</taxon>
        <taxon>Insecta</taxon>
        <taxon>Pterygota</taxon>
        <taxon>Neoptera</taxon>
        <taxon>Endopterygota</taxon>
        <taxon>Coleoptera</taxon>
        <taxon>Polyphaga</taxon>
        <taxon>Cucujiformia</taxon>
        <taxon>Tenebrionidae</taxon>
        <taxon>Zophobas</taxon>
    </lineage>
</organism>
<evidence type="ECO:0000313" key="3">
    <source>
        <dbReference type="Proteomes" id="UP001168821"/>
    </source>
</evidence>
<reference evidence="2" key="1">
    <citation type="journal article" date="2023" name="G3 (Bethesda)">
        <title>Whole genome assemblies of Zophobas morio and Tenebrio molitor.</title>
        <authorList>
            <person name="Kaur S."/>
            <person name="Stinson S.A."/>
            <person name="diCenzo G.C."/>
        </authorList>
    </citation>
    <scope>NUCLEOTIDE SEQUENCE</scope>
    <source>
        <strain evidence="2">QUZm001</strain>
    </source>
</reference>
<name>A0AA38I9R2_9CUCU</name>
<dbReference type="AlphaFoldDB" id="A0AA38I9R2"/>
<gene>
    <name evidence="1" type="ORF">Zmor_012832</name>
    <name evidence="2" type="ORF">Zmor_012835</name>
</gene>
<evidence type="ECO:0000313" key="1">
    <source>
        <dbReference type="EMBL" id="KAJ3653589.1"/>
    </source>
</evidence>
<dbReference type="Proteomes" id="UP001168821">
    <property type="component" value="Unassembled WGS sequence"/>
</dbReference>